<dbReference type="EMBL" id="BPQB01000112">
    <property type="protein sequence ID" value="GJE99543.1"/>
    <property type="molecule type" value="Genomic_DNA"/>
</dbReference>
<organism evidence="1 2">
    <name type="scientific">Phanerochaete sordida</name>
    <dbReference type="NCBI Taxonomy" id="48140"/>
    <lineage>
        <taxon>Eukaryota</taxon>
        <taxon>Fungi</taxon>
        <taxon>Dikarya</taxon>
        <taxon>Basidiomycota</taxon>
        <taxon>Agaricomycotina</taxon>
        <taxon>Agaricomycetes</taxon>
        <taxon>Polyporales</taxon>
        <taxon>Phanerochaetaceae</taxon>
        <taxon>Phanerochaete</taxon>
    </lineage>
</organism>
<dbReference type="AlphaFoldDB" id="A0A9P3GPL4"/>
<evidence type="ECO:0000313" key="2">
    <source>
        <dbReference type="Proteomes" id="UP000703269"/>
    </source>
</evidence>
<comment type="caution">
    <text evidence="1">The sequence shown here is derived from an EMBL/GenBank/DDBJ whole genome shotgun (WGS) entry which is preliminary data.</text>
</comment>
<sequence length="131" mass="15540">MRYIHARLCPVHGSCEHSADEKNSRRWRHCITRDFTTARLQLLSLEDLWSANTHKEYQRWCIWCACLVISARPRILGPRAACDGEHLRDVWLPREINTHQEHFPPLIFARRRVCTSPRIGCELHTHSDFDR</sequence>
<protein>
    <submittedName>
        <fullName evidence="1">Uncharacterized protein</fullName>
    </submittedName>
</protein>
<reference evidence="1 2" key="1">
    <citation type="submission" date="2021-08" db="EMBL/GenBank/DDBJ databases">
        <title>Draft Genome Sequence of Phanerochaete sordida strain YK-624.</title>
        <authorList>
            <person name="Mori T."/>
            <person name="Dohra H."/>
            <person name="Suzuki T."/>
            <person name="Kawagishi H."/>
            <person name="Hirai H."/>
        </authorList>
    </citation>
    <scope>NUCLEOTIDE SEQUENCE [LARGE SCALE GENOMIC DNA]</scope>
    <source>
        <strain evidence="1 2">YK-624</strain>
    </source>
</reference>
<gene>
    <name evidence="1" type="ORF">PsYK624_158100</name>
</gene>
<name>A0A9P3GPL4_9APHY</name>
<proteinExistence type="predicted"/>
<dbReference type="Proteomes" id="UP000703269">
    <property type="component" value="Unassembled WGS sequence"/>
</dbReference>
<keyword evidence="2" id="KW-1185">Reference proteome</keyword>
<accession>A0A9P3GPL4</accession>
<evidence type="ECO:0000313" key="1">
    <source>
        <dbReference type="EMBL" id="GJE99543.1"/>
    </source>
</evidence>